<dbReference type="KEGG" id="mlr:MELLADRAFT_103110"/>
<dbReference type="AlphaFoldDB" id="F4RAK8"/>
<reference evidence="3" key="1">
    <citation type="journal article" date="2011" name="Proc. Natl. Acad. Sci. U.S.A.">
        <title>Obligate biotrophy features unraveled by the genomic analysis of rust fungi.</title>
        <authorList>
            <person name="Duplessis S."/>
            <person name="Cuomo C.A."/>
            <person name="Lin Y.-C."/>
            <person name="Aerts A."/>
            <person name="Tisserant E."/>
            <person name="Veneault-Fourrey C."/>
            <person name="Joly D.L."/>
            <person name="Hacquard S."/>
            <person name="Amselem J."/>
            <person name="Cantarel B.L."/>
            <person name="Chiu R."/>
            <person name="Coutinho P.M."/>
            <person name="Feau N."/>
            <person name="Field M."/>
            <person name="Frey P."/>
            <person name="Gelhaye E."/>
            <person name="Goldberg J."/>
            <person name="Grabherr M.G."/>
            <person name="Kodira C.D."/>
            <person name="Kohler A."/>
            <person name="Kuees U."/>
            <person name="Lindquist E.A."/>
            <person name="Lucas S.M."/>
            <person name="Mago R."/>
            <person name="Mauceli E."/>
            <person name="Morin E."/>
            <person name="Murat C."/>
            <person name="Pangilinan J.L."/>
            <person name="Park R."/>
            <person name="Pearson M."/>
            <person name="Quesneville H."/>
            <person name="Rouhier N."/>
            <person name="Sakthikumar S."/>
            <person name="Salamov A.A."/>
            <person name="Schmutz J."/>
            <person name="Selles B."/>
            <person name="Shapiro H."/>
            <person name="Tanguay P."/>
            <person name="Tuskan G.A."/>
            <person name="Henrissat B."/>
            <person name="Van de Peer Y."/>
            <person name="Rouze P."/>
            <person name="Ellis J.G."/>
            <person name="Dodds P.N."/>
            <person name="Schein J.E."/>
            <person name="Zhong S."/>
            <person name="Hamelin R.C."/>
            <person name="Grigoriev I.V."/>
            <person name="Szabo L.J."/>
            <person name="Martin F."/>
        </authorList>
    </citation>
    <scope>NUCLEOTIDE SEQUENCE [LARGE SCALE GENOMIC DNA]</scope>
    <source>
        <strain evidence="3">98AG31 / pathotype 3-4-7</strain>
    </source>
</reference>
<feature type="compositionally biased region" description="Polar residues" evidence="1">
    <location>
        <begin position="77"/>
        <end position="87"/>
    </location>
</feature>
<evidence type="ECO:0000256" key="1">
    <source>
        <dbReference type="SAM" id="MobiDB-lite"/>
    </source>
</evidence>
<evidence type="ECO:0000313" key="3">
    <source>
        <dbReference type="Proteomes" id="UP000001072"/>
    </source>
</evidence>
<dbReference type="HOGENOM" id="CLU_132765_0_0_1"/>
<dbReference type="Proteomes" id="UP000001072">
    <property type="component" value="Unassembled WGS sequence"/>
</dbReference>
<feature type="region of interest" description="Disordered" evidence="1">
    <location>
        <begin position="1"/>
        <end position="129"/>
    </location>
</feature>
<keyword evidence="3" id="KW-1185">Reference proteome</keyword>
<organism evidence="3">
    <name type="scientific">Melampsora larici-populina (strain 98AG31 / pathotype 3-4-7)</name>
    <name type="common">Poplar leaf rust fungus</name>
    <dbReference type="NCBI Taxonomy" id="747676"/>
    <lineage>
        <taxon>Eukaryota</taxon>
        <taxon>Fungi</taxon>
        <taxon>Dikarya</taxon>
        <taxon>Basidiomycota</taxon>
        <taxon>Pucciniomycotina</taxon>
        <taxon>Pucciniomycetes</taxon>
        <taxon>Pucciniales</taxon>
        <taxon>Melampsoraceae</taxon>
        <taxon>Melampsora</taxon>
    </lineage>
</organism>
<feature type="compositionally biased region" description="Polar residues" evidence="1">
    <location>
        <begin position="1"/>
        <end position="22"/>
    </location>
</feature>
<proteinExistence type="predicted"/>
<sequence length="129" mass="14013">MSDSISLATTSFPTVRGNQSGSMLPCPPMFPDLSREELERLRMASSTESTSFDLIADGNDGPTTESTVHADPLQETKALSSNDLSQTTDHHISSIETEEANGESAPCDRRNAIHNETKINCSDENHLHP</sequence>
<name>F4RAK8_MELLP</name>
<dbReference type="VEuPathDB" id="FungiDB:MELLADRAFT_103110"/>
<dbReference type="InParanoid" id="F4RAK8"/>
<protein>
    <submittedName>
        <fullName evidence="2">Uncharacterized protein</fullName>
    </submittedName>
</protein>
<dbReference type="RefSeq" id="XP_007405968.1">
    <property type="nucleotide sequence ID" value="XM_007405906.1"/>
</dbReference>
<dbReference type="GeneID" id="18921877"/>
<dbReference type="EMBL" id="GL883094">
    <property type="protein sequence ID" value="EGG10499.1"/>
    <property type="molecule type" value="Genomic_DNA"/>
</dbReference>
<gene>
    <name evidence="2" type="ORF">MELLADRAFT_103110</name>
</gene>
<feature type="compositionally biased region" description="Basic and acidic residues" evidence="1">
    <location>
        <begin position="106"/>
        <end position="129"/>
    </location>
</feature>
<feature type="compositionally biased region" description="Basic and acidic residues" evidence="1">
    <location>
        <begin position="33"/>
        <end position="42"/>
    </location>
</feature>
<accession>F4RAK8</accession>
<evidence type="ECO:0000313" key="2">
    <source>
        <dbReference type="EMBL" id="EGG10499.1"/>
    </source>
</evidence>